<proteinExistence type="predicted"/>
<dbReference type="PATRIC" id="fig|1285586.5.peg.862"/>
<protein>
    <submittedName>
        <fullName evidence="1">Uncharacterized protein</fullName>
    </submittedName>
</protein>
<evidence type="ECO:0000313" key="2">
    <source>
        <dbReference type="Proteomes" id="UP000013911"/>
    </source>
</evidence>
<dbReference type="OrthoDB" id="2888727at2"/>
<evidence type="ECO:0000313" key="1">
    <source>
        <dbReference type="EMBL" id="EON73846.1"/>
    </source>
</evidence>
<dbReference type="EMBL" id="AQPX01000008">
    <property type="protein sequence ID" value="EON73846.1"/>
    <property type="molecule type" value="Genomic_DNA"/>
</dbReference>
<reference evidence="1 2" key="1">
    <citation type="submission" date="2013-04" db="EMBL/GenBank/DDBJ databases">
        <title>Draft genome of the heavy metal tolerant bacterium Lysinibacillus sphaericus strain OT4b.31.</title>
        <authorList>
            <person name="Pena-Montenegro T.D."/>
            <person name="Dussan J."/>
        </authorList>
    </citation>
    <scope>NUCLEOTIDE SEQUENCE [LARGE SCALE GENOMIC DNA]</scope>
    <source>
        <strain evidence="1 2">OT4b.31</strain>
    </source>
</reference>
<comment type="caution">
    <text evidence="1">The sequence shown here is derived from an EMBL/GenBank/DDBJ whole genome shotgun (WGS) entry which is preliminary data.</text>
</comment>
<accession>R7ZIG2</accession>
<dbReference type="RefSeq" id="WP_010857815.1">
    <property type="nucleotide sequence ID" value="NZ_KB933398.1"/>
</dbReference>
<gene>
    <name evidence="1" type="ORF">H131_04254</name>
</gene>
<dbReference type="Proteomes" id="UP000013911">
    <property type="component" value="Unassembled WGS sequence"/>
</dbReference>
<organism evidence="1 2">
    <name type="scientific">Lysinibacillus sphaericus OT4b.31</name>
    <dbReference type="NCBI Taxonomy" id="1285586"/>
    <lineage>
        <taxon>Bacteria</taxon>
        <taxon>Bacillati</taxon>
        <taxon>Bacillota</taxon>
        <taxon>Bacilli</taxon>
        <taxon>Bacillales</taxon>
        <taxon>Bacillaceae</taxon>
        <taxon>Lysinibacillus</taxon>
    </lineage>
</organism>
<name>R7ZIG2_LYSSH</name>
<dbReference type="HOGENOM" id="CLU_1813468_0_0_9"/>
<dbReference type="AlphaFoldDB" id="R7ZIG2"/>
<sequence length="142" mass="16135">MSKAIDFSEAYAFTANTIGEMLVMKVVHKLTGVAIYTKRKKILNKAHLRGEIYSFREYLFERNGLEQIVLDSLAKEHEIDTSGKNLRGILDKISALQDNKRYIDVTSEEVQHMHEEVDDGKHLGEVLKAMGKTKSKRVAALK</sequence>